<organism evidence="9 10">
    <name type="scientific">Kocuria varians</name>
    <name type="common">Micrococcus varians</name>
    <dbReference type="NCBI Taxonomy" id="1272"/>
    <lineage>
        <taxon>Bacteria</taxon>
        <taxon>Bacillati</taxon>
        <taxon>Actinomycetota</taxon>
        <taxon>Actinomycetes</taxon>
        <taxon>Micrococcales</taxon>
        <taxon>Micrococcaceae</taxon>
        <taxon>Kocuria</taxon>
    </lineage>
</organism>
<dbReference type="HAMAP" id="MF_01114">
    <property type="entry name" value="RecX"/>
    <property type="match status" value="1"/>
</dbReference>
<dbReference type="KEGG" id="kvr:CIB50_0001515"/>
<dbReference type="GO" id="GO:0006282">
    <property type="term" value="P:regulation of DNA repair"/>
    <property type="evidence" value="ECO:0007669"/>
    <property type="project" value="UniProtKB-UniRule"/>
</dbReference>
<name>A0A7D7PZ81_KOCVA</name>
<evidence type="ECO:0000256" key="1">
    <source>
        <dbReference type="ARBA" id="ARBA00004496"/>
    </source>
</evidence>
<gene>
    <name evidence="5 9" type="primary">recX</name>
    <name evidence="9" type="ORF">CIB50_0001515</name>
</gene>
<dbReference type="Gene3D" id="1.10.10.10">
    <property type="entry name" value="Winged helix-like DNA-binding domain superfamily/Winged helix DNA-binding domain"/>
    <property type="match status" value="1"/>
</dbReference>
<feature type="region of interest" description="Disordered" evidence="6">
    <location>
        <begin position="251"/>
        <end position="271"/>
    </location>
</feature>
<evidence type="ECO:0000256" key="5">
    <source>
        <dbReference type="HAMAP-Rule" id="MF_01114"/>
    </source>
</evidence>
<accession>A0A7D7PZ81</accession>
<proteinExistence type="inferred from homology"/>
<evidence type="ECO:0000256" key="2">
    <source>
        <dbReference type="ARBA" id="ARBA00009695"/>
    </source>
</evidence>
<dbReference type="Pfam" id="PF02631">
    <property type="entry name" value="RecX_HTH2"/>
    <property type="match status" value="1"/>
</dbReference>
<feature type="domain" description="RecX first three-helical" evidence="8">
    <location>
        <begin position="99"/>
        <end position="137"/>
    </location>
</feature>
<dbReference type="Pfam" id="PF21982">
    <property type="entry name" value="RecX_HTH1"/>
    <property type="match status" value="1"/>
</dbReference>
<evidence type="ECO:0000256" key="3">
    <source>
        <dbReference type="ARBA" id="ARBA00018111"/>
    </source>
</evidence>
<dbReference type="GO" id="GO:0005737">
    <property type="term" value="C:cytoplasm"/>
    <property type="evidence" value="ECO:0007669"/>
    <property type="project" value="UniProtKB-SubCell"/>
</dbReference>
<evidence type="ECO:0000256" key="4">
    <source>
        <dbReference type="ARBA" id="ARBA00022490"/>
    </source>
</evidence>
<feature type="compositionally biased region" description="Basic and acidic residues" evidence="6">
    <location>
        <begin position="86"/>
        <end position="98"/>
    </location>
</feature>
<dbReference type="PANTHER" id="PTHR33602:SF1">
    <property type="entry name" value="REGULATORY PROTEIN RECX FAMILY PROTEIN"/>
    <property type="match status" value="1"/>
</dbReference>
<dbReference type="AlphaFoldDB" id="A0A7D7PZ81"/>
<dbReference type="PANTHER" id="PTHR33602">
    <property type="entry name" value="REGULATORY PROTEIN RECX FAMILY PROTEIN"/>
    <property type="match status" value="1"/>
</dbReference>
<keyword evidence="10" id="KW-1185">Reference proteome</keyword>
<dbReference type="EMBL" id="CP059343">
    <property type="protein sequence ID" value="QMS56796.1"/>
    <property type="molecule type" value="Genomic_DNA"/>
</dbReference>
<comment type="function">
    <text evidence="5">Modulates RecA activity.</text>
</comment>
<reference evidence="9 10" key="2">
    <citation type="submission" date="2020-07" db="EMBL/GenBank/DDBJ databases">
        <title>Genome of starter culture bacteria Kocuria salsicia reveals its technological properties and safety for usage in meat industry.</title>
        <authorList>
            <person name="Michael M."/>
            <person name="Konstantin K."/>
            <person name="Evgenii K."/>
            <person name="Galina S."/>
            <person name="Oksana K."/>
            <person name="Andrei L."/>
        </authorList>
    </citation>
    <scope>NUCLEOTIDE SEQUENCE [LARGE SCALE GENOMIC DNA]</scope>
    <source>
        <strain evidence="9 10">80</strain>
    </source>
</reference>
<dbReference type="InterPro" id="IPR053924">
    <property type="entry name" value="RecX_HTH_2nd"/>
</dbReference>
<feature type="region of interest" description="Disordered" evidence="6">
    <location>
        <begin position="1"/>
        <end position="98"/>
    </location>
</feature>
<evidence type="ECO:0000313" key="10">
    <source>
        <dbReference type="Proteomes" id="UP000216825"/>
    </source>
</evidence>
<evidence type="ECO:0000259" key="8">
    <source>
        <dbReference type="Pfam" id="PF21982"/>
    </source>
</evidence>
<feature type="domain" description="RecX second three-helical" evidence="7">
    <location>
        <begin position="145"/>
        <end position="186"/>
    </location>
</feature>
<protein>
    <recommendedName>
        <fullName evidence="3 5">Regulatory protein RecX</fullName>
    </recommendedName>
</protein>
<dbReference type="InterPro" id="IPR053926">
    <property type="entry name" value="RecX_HTH_1st"/>
</dbReference>
<keyword evidence="4 5" id="KW-0963">Cytoplasm</keyword>
<evidence type="ECO:0000256" key="6">
    <source>
        <dbReference type="SAM" id="MobiDB-lite"/>
    </source>
</evidence>
<evidence type="ECO:0000313" key="9">
    <source>
        <dbReference type="EMBL" id="QMS56796.1"/>
    </source>
</evidence>
<reference evidence="10" key="1">
    <citation type="submission" date="2017-08" db="EMBL/GenBank/DDBJ databases">
        <title>Draft Genome Sequence of Kocuria varians 80.</title>
        <authorList>
            <person name="Minaev M."/>
            <person name="Kurbakov K.A."/>
            <person name="Solodovnikova G.I."/>
            <person name="Kuznetsova O.A."/>
            <person name="Lisitsyn A.B."/>
        </authorList>
    </citation>
    <scope>NUCLEOTIDE SEQUENCE [LARGE SCALE GENOMIC DNA]</scope>
    <source>
        <strain evidence="10">80</strain>
    </source>
</reference>
<dbReference type="InterPro" id="IPR003783">
    <property type="entry name" value="Regulatory_RecX"/>
</dbReference>
<dbReference type="Proteomes" id="UP000216825">
    <property type="component" value="Chromosome"/>
</dbReference>
<sequence>MSDSSRYDARRRRATASRRGPAAPSASHSAADSTSSVNATPSAAPSSGEPLFAAPPGTEHHAGTGQEPASAPGAGSQVPAGVSADGGHRGEDPEVRERARSIVLRQLTASAKSRRQLEDKLADKDIPEDVAGEVLDRFEEVNLVDDRAFAAMFVRSRAETRRLSRSALRRELSQRGITGEIAEEALDQRTDEDELRDAHELVRKKLPATVDPGDRTEHEKLTRRLVSMLGRKGYAPGLAYAVVKDELAELGSAGTGEERSDLDGADVWDTP</sequence>
<comment type="similarity">
    <text evidence="2 5">Belongs to the RecX family.</text>
</comment>
<dbReference type="InterPro" id="IPR036388">
    <property type="entry name" value="WH-like_DNA-bd_sf"/>
</dbReference>
<feature type="compositionally biased region" description="Low complexity" evidence="6">
    <location>
        <begin position="17"/>
        <end position="36"/>
    </location>
</feature>
<comment type="subcellular location">
    <subcellularLocation>
        <location evidence="1 5">Cytoplasm</location>
    </subcellularLocation>
</comment>
<evidence type="ECO:0000259" key="7">
    <source>
        <dbReference type="Pfam" id="PF02631"/>
    </source>
</evidence>